<name>A0A0F9ZVQ5_9BACT</name>
<dbReference type="InterPro" id="IPR005320">
    <property type="entry name" value="Peptidase_S51"/>
</dbReference>
<comment type="caution">
    <text evidence="5">The sequence shown here is derived from an EMBL/GenBank/DDBJ whole genome shotgun (WGS) entry which is preliminary data.</text>
</comment>
<dbReference type="GO" id="GO:0006508">
    <property type="term" value="P:proteolysis"/>
    <property type="evidence" value="ECO:0007669"/>
    <property type="project" value="UniProtKB-KW"/>
</dbReference>
<dbReference type="EMBL" id="LBOZ01000001">
    <property type="protein sequence ID" value="KKP48309.1"/>
    <property type="molecule type" value="Genomic_DNA"/>
</dbReference>
<keyword evidence="3" id="KW-0378">Hydrolase</keyword>
<evidence type="ECO:0000256" key="2">
    <source>
        <dbReference type="ARBA" id="ARBA00022670"/>
    </source>
</evidence>
<reference evidence="5 6" key="1">
    <citation type="journal article" date="2015" name="Nature">
        <title>rRNA introns, odd ribosomes, and small enigmatic genomes across a large radiation of phyla.</title>
        <authorList>
            <person name="Brown C.T."/>
            <person name="Hug L.A."/>
            <person name="Thomas B.C."/>
            <person name="Sharon I."/>
            <person name="Castelle C.J."/>
            <person name="Singh A."/>
            <person name="Wilkins M.J."/>
            <person name="Williams K.H."/>
            <person name="Banfield J.F."/>
        </authorList>
    </citation>
    <scope>NUCLEOTIDE SEQUENCE [LARGE SCALE GENOMIC DNA]</scope>
</reference>
<evidence type="ECO:0000256" key="3">
    <source>
        <dbReference type="ARBA" id="ARBA00022801"/>
    </source>
</evidence>
<dbReference type="Pfam" id="PF03575">
    <property type="entry name" value="Peptidase_S51"/>
    <property type="match status" value="1"/>
</dbReference>
<keyword evidence="4" id="KW-0720">Serine protease</keyword>
<dbReference type="PANTHER" id="PTHR20842">
    <property type="entry name" value="PROTEASE S51 ALPHA-ASPARTYL DIPEPTIDASE"/>
    <property type="match status" value="1"/>
</dbReference>
<dbReference type="PANTHER" id="PTHR20842:SF0">
    <property type="entry name" value="ALPHA-ASPARTYL DIPEPTIDASE"/>
    <property type="match status" value="1"/>
</dbReference>
<evidence type="ECO:0000313" key="6">
    <source>
        <dbReference type="Proteomes" id="UP000033995"/>
    </source>
</evidence>
<dbReference type="Proteomes" id="UP000033995">
    <property type="component" value="Unassembled WGS sequence"/>
</dbReference>
<gene>
    <name evidence="5" type="ORF">UR38_C0001G0105</name>
</gene>
<dbReference type="SUPFAM" id="SSF52317">
    <property type="entry name" value="Class I glutamine amidotransferase-like"/>
    <property type="match status" value="1"/>
</dbReference>
<evidence type="ECO:0000256" key="4">
    <source>
        <dbReference type="ARBA" id="ARBA00022825"/>
    </source>
</evidence>
<accession>A0A0F9ZVQ5</accession>
<dbReference type="InterPro" id="IPR029062">
    <property type="entry name" value="Class_I_gatase-like"/>
</dbReference>
<proteinExistence type="inferred from homology"/>
<evidence type="ECO:0000313" key="5">
    <source>
        <dbReference type="EMBL" id="KKP48309.1"/>
    </source>
</evidence>
<organism evidence="5 6">
    <name type="scientific">Candidatus Woesebacteria bacterium GW2011_GWA2_33_28</name>
    <dbReference type="NCBI Taxonomy" id="1618561"/>
    <lineage>
        <taxon>Bacteria</taxon>
        <taxon>Candidatus Woeseibacteriota</taxon>
    </lineage>
</organism>
<sequence>MKIYNKLFLASFTAYVVDDLVKFINILPKKVSIAFISTAADPYQDKWFVEKDKEALLNKGFKITDVDIKNKKEKVLYKLLVNFDLIFVSGGNAFYLLEKSLESGFDKVIKKLLRKGLIYVGSSAGSAIVGPSLEAVITLDDPKLGPNLKNYNGFGIVDFTILPHYGDPKYEGRYKKIVGDFTNSKYKVIPLTNQQAIQVVGDDYKIIESKQTSTAVLVQ</sequence>
<dbReference type="AlphaFoldDB" id="A0A0F9ZVQ5"/>
<keyword evidence="2" id="KW-0645">Protease</keyword>
<dbReference type="GO" id="GO:0008236">
    <property type="term" value="F:serine-type peptidase activity"/>
    <property type="evidence" value="ECO:0007669"/>
    <property type="project" value="UniProtKB-KW"/>
</dbReference>
<comment type="similarity">
    <text evidence="1">Belongs to the peptidase S51 family.</text>
</comment>
<dbReference type="Gene3D" id="3.40.50.880">
    <property type="match status" value="1"/>
</dbReference>
<evidence type="ECO:0000256" key="1">
    <source>
        <dbReference type="ARBA" id="ARBA00006534"/>
    </source>
</evidence>
<protein>
    <submittedName>
        <fullName evidence="5">Peptidase E</fullName>
    </submittedName>
</protein>